<dbReference type="AlphaFoldDB" id="A0A0L6UII1"/>
<evidence type="ECO:0000313" key="3">
    <source>
        <dbReference type="Proteomes" id="UP000037035"/>
    </source>
</evidence>
<sequence length="86" mass="10098">MNPLKEIPENPNQSPGKETPKNTSKGKRRASNYQNINPKRKAQVARDGLSFEMFKFEGQVKIDDKGFNWRRKKREIKIFLLIRPVL</sequence>
<accession>A0A0L6UII1</accession>
<dbReference type="EMBL" id="LAVV01011574">
    <property type="protein sequence ID" value="KNZ47630.1"/>
    <property type="molecule type" value="Genomic_DNA"/>
</dbReference>
<dbReference type="VEuPathDB" id="FungiDB:VP01_626g6"/>
<organism evidence="2 3">
    <name type="scientific">Puccinia sorghi</name>
    <dbReference type="NCBI Taxonomy" id="27349"/>
    <lineage>
        <taxon>Eukaryota</taxon>
        <taxon>Fungi</taxon>
        <taxon>Dikarya</taxon>
        <taxon>Basidiomycota</taxon>
        <taxon>Pucciniomycotina</taxon>
        <taxon>Pucciniomycetes</taxon>
        <taxon>Pucciniales</taxon>
        <taxon>Pucciniaceae</taxon>
        <taxon>Puccinia</taxon>
    </lineage>
</organism>
<evidence type="ECO:0000313" key="2">
    <source>
        <dbReference type="EMBL" id="KNZ47630.1"/>
    </source>
</evidence>
<reference evidence="2 3" key="1">
    <citation type="submission" date="2015-08" db="EMBL/GenBank/DDBJ databases">
        <title>Next Generation Sequencing and Analysis of the Genome of Puccinia sorghi L Schw, the Causal Agent of Maize Common Rust.</title>
        <authorList>
            <person name="Rochi L."/>
            <person name="Burguener G."/>
            <person name="Darino M."/>
            <person name="Turjanski A."/>
            <person name="Kreff E."/>
            <person name="Dieguez M.J."/>
            <person name="Sacco F."/>
        </authorList>
    </citation>
    <scope>NUCLEOTIDE SEQUENCE [LARGE SCALE GENOMIC DNA]</scope>
    <source>
        <strain evidence="2 3">RO10H11247</strain>
    </source>
</reference>
<keyword evidence="3" id="KW-1185">Reference proteome</keyword>
<gene>
    <name evidence="2" type="ORF">VP01_626g6</name>
</gene>
<feature type="region of interest" description="Disordered" evidence="1">
    <location>
        <begin position="1"/>
        <end position="42"/>
    </location>
</feature>
<protein>
    <submittedName>
        <fullName evidence="2">Uncharacterized protein</fullName>
    </submittedName>
</protein>
<proteinExistence type="predicted"/>
<dbReference type="Proteomes" id="UP000037035">
    <property type="component" value="Unassembled WGS sequence"/>
</dbReference>
<name>A0A0L6UII1_9BASI</name>
<evidence type="ECO:0000256" key="1">
    <source>
        <dbReference type="SAM" id="MobiDB-lite"/>
    </source>
</evidence>
<comment type="caution">
    <text evidence="2">The sequence shown here is derived from an EMBL/GenBank/DDBJ whole genome shotgun (WGS) entry which is preliminary data.</text>
</comment>